<protein>
    <submittedName>
        <fullName evidence="1">Uncharacterized protein</fullName>
    </submittedName>
</protein>
<comment type="caution">
    <text evidence="1">The sequence shown here is derived from an EMBL/GenBank/DDBJ whole genome shotgun (WGS) entry which is preliminary data.</text>
</comment>
<name>A0A1M4U6A8_MARH1</name>
<evidence type="ECO:0000313" key="2">
    <source>
        <dbReference type="Proteomes" id="UP000184334"/>
    </source>
</evidence>
<dbReference type="STRING" id="1122195.SAMN02745164_00594"/>
<dbReference type="OrthoDB" id="9884742at2"/>
<organism evidence="1 2">
    <name type="scientific">Marinitoga hydrogenitolerans (strain DSM 16785 / JCM 12826 / AT1271)</name>
    <dbReference type="NCBI Taxonomy" id="1122195"/>
    <lineage>
        <taxon>Bacteria</taxon>
        <taxon>Thermotogati</taxon>
        <taxon>Thermotogota</taxon>
        <taxon>Thermotogae</taxon>
        <taxon>Petrotogales</taxon>
        <taxon>Petrotogaceae</taxon>
        <taxon>Marinitoga</taxon>
    </lineage>
</organism>
<reference evidence="1" key="1">
    <citation type="submission" date="2016-11" db="EMBL/GenBank/DDBJ databases">
        <authorList>
            <person name="Varghese N."/>
            <person name="Submissions S."/>
        </authorList>
    </citation>
    <scope>NUCLEOTIDE SEQUENCE [LARGE SCALE GENOMIC DNA]</scope>
    <source>
        <strain evidence="1">DSM 16785</strain>
    </source>
</reference>
<gene>
    <name evidence="1" type="ORF">SAMN02745164_00594</name>
</gene>
<dbReference type="EMBL" id="FQUI01000006">
    <property type="protein sequence ID" value="SHE52292.1"/>
    <property type="molecule type" value="Genomic_DNA"/>
</dbReference>
<proteinExistence type="predicted"/>
<keyword evidence="2" id="KW-1185">Reference proteome</keyword>
<sequence>MKKILGVLLLMLLSISMFSWVNIPILDANKLFEVKGTIDEINTHENSRFMFLTLKDKGDFKAIFPNAPILEKWFENNTNITLYGYYVELKTDKYFIPVKIDYKNKTVDLRKEIARRLYQKKQYQDMIYHRKLMEYRTPYPHMQQYPYPYNYNYKFKRPGFNQSNRYFPTPYYNPYKPPIK</sequence>
<evidence type="ECO:0000313" key="1">
    <source>
        <dbReference type="EMBL" id="SHE52292.1"/>
    </source>
</evidence>
<dbReference type="AlphaFoldDB" id="A0A1M4U6A8"/>
<dbReference type="RefSeq" id="WP_072863285.1">
    <property type="nucleotide sequence ID" value="NZ_FQUI01000006.1"/>
</dbReference>
<accession>A0A1M4U6A8</accession>
<dbReference type="Proteomes" id="UP000184334">
    <property type="component" value="Unassembled WGS sequence"/>
</dbReference>